<dbReference type="InterPro" id="IPR053185">
    <property type="entry name" value="SET_domain_protein"/>
</dbReference>
<dbReference type="Proteomes" id="UP000799770">
    <property type="component" value="Unassembled WGS sequence"/>
</dbReference>
<dbReference type="EMBL" id="ML977315">
    <property type="protein sequence ID" value="KAF2119611.1"/>
    <property type="molecule type" value="Genomic_DNA"/>
</dbReference>
<dbReference type="InterPro" id="IPR046341">
    <property type="entry name" value="SET_dom_sf"/>
</dbReference>
<dbReference type="PANTHER" id="PTHR47332:SF2">
    <property type="entry name" value="SET-6"/>
    <property type="match status" value="1"/>
</dbReference>
<evidence type="ECO:0000313" key="4">
    <source>
        <dbReference type="Proteomes" id="UP000799770"/>
    </source>
</evidence>
<keyword evidence="1" id="KW-0732">Signal</keyword>
<evidence type="ECO:0000259" key="2">
    <source>
        <dbReference type="PROSITE" id="PS50280"/>
    </source>
</evidence>
<accession>A0A6A5ZN18</accession>
<dbReference type="PANTHER" id="PTHR47332">
    <property type="entry name" value="SET DOMAIN-CONTAINING PROTEIN 5"/>
    <property type="match status" value="1"/>
</dbReference>
<name>A0A6A5ZN18_9PLEO</name>
<sequence>MRSRLVHSLSLTWLGLAVLSGLAQCDDAASDPSIGSDTIDNILGQNINQQPLKNPETKFTPDPKHAPWTHKPLCAKALDPTAEGEFKKVRKRFCVHSFARKAKDAHSAAIIMPPSLAETTSEFLDEDPKIQFLNDKQIEKWNEKSRSYEVVDIEGKGKGVKATRKIRQFETFMFDQAAIVVDLELEGKLKIVSKNTTQETLIVRAVERMNDSSLIESLSTGGGGKKKGEERYWMQLMERNAFGTNLGEVDVKALFPNAARINHACNPNAFVMFSPSGLSIGIKAYRDIEVGEEITISYLMLGMTSHQRHANLERWGFKCTCDLCSSPPDILAASDARRKRISAAEAKLVSHWQAKKFGAAIRLAEEVVELMKVEELTPMLTDEYVMLAKLHLMAGDRHTAEEHADTAIEILKNLGFLGKDGYEDDEGPWDMERLMKLYGDEMSIKRNAPDEAAS</sequence>
<evidence type="ECO:0000313" key="3">
    <source>
        <dbReference type="EMBL" id="KAF2119611.1"/>
    </source>
</evidence>
<dbReference type="Pfam" id="PF00856">
    <property type="entry name" value="SET"/>
    <property type="match status" value="1"/>
</dbReference>
<dbReference type="InterPro" id="IPR001214">
    <property type="entry name" value="SET_dom"/>
</dbReference>
<dbReference type="Gene3D" id="2.170.270.10">
    <property type="entry name" value="SET domain"/>
    <property type="match status" value="1"/>
</dbReference>
<dbReference type="PROSITE" id="PS50280">
    <property type="entry name" value="SET"/>
    <property type="match status" value="1"/>
</dbReference>
<evidence type="ECO:0000256" key="1">
    <source>
        <dbReference type="SAM" id="SignalP"/>
    </source>
</evidence>
<gene>
    <name evidence="3" type="ORF">BDV96DRAFT_642628</name>
</gene>
<feature type="signal peptide" evidence="1">
    <location>
        <begin position="1"/>
        <end position="25"/>
    </location>
</feature>
<keyword evidence="4" id="KW-1185">Reference proteome</keyword>
<dbReference type="SMART" id="SM00317">
    <property type="entry name" value="SET"/>
    <property type="match status" value="1"/>
</dbReference>
<dbReference type="AlphaFoldDB" id="A0A6A5ZN18"/>
<proteinExistence type="predicted"/>
<organism evidence="3 4">
    <name type="scientific">Lophiotrema nucula</name>
    <dbReference type="NCBI Taxonomy" id="690887"/>
    <lineage>
        <taxon>Eukaryota</taxon>
        <taxon>Fungi</taxon>
        <taxon>Dikarya</taxon>
        <taxon>Ascomycota</taxon>
        <taxon>Pezizomycotina</taxon>
        <taxon>Dothideomycetes</taxon>
        <taxon>Pleosporomycetidae</taxon>
        <taxon>Pleosporales</taxon>
        <taxon>Lophiotremataceae</taxon>
        <taxon>Lophiotrema</taxon>
    </lineage>
</organism>
<dbReference type="SUPFAM" id="SSF82199">
    <property type="entry name" value="SET domain"/>
    <property type="match status" value="1"/>
</dbReference>
<dbReference type="OrthoDB" id="438641at2759"/>
<dbReference type="CDD" id="cd20071">
    <property type="entry name" value="SET_SMYD"/>
    <property type="match status" value="1"/>
</dbReference>
<feature type="chain" id="PRO_5025618941" description="SET domain-containing protein" evidence="1">
    <location>
        <begin position="26"/>
        <end position="454"/>
    </location>
</feature>
<protein>
    <recommendedName>
        <fullName evidence="2">SET domain-containing protein</fullName>
    </recommendedName>
</protein>
<reference evidence="3" key="1">
    <citation type="journal article" date="2020" name="Stud. Mycol.">
        <title>101 Dothideomycetes genomes: a test case for predicting lifestyles and emergence of pathogens.</title>
        <authorList>
            <person name="Haridas S."/>
            <person name="Albert R."/>
            <person name="Binder M."/>
            <person name="Bloem J."/>
            <person name="Labutti K."/>
            <person name="Salamov A."/>
            <person name="Andreopoulos B."/>
            <person name="Baker S."/>
            <person name="Barry K."/>
            <person name="Bills G."/>
            <person name="Bluhm B."/>
            <person name="Cannon C."/>
            <person name="Castanera R."/>
            <person name="Culley D."/>
            <person name="Daum C."/>
            <person name="Ezra D."/>
            <person name="Gonzalez J."/>
            <person name="Henrissat B."/>
            <person name="Kuo A."/>
            <person name="Liang C."/>
            <person name="Lipzen A."/>
            <person name="Lutzoni F."/>
            <person name="Magnuson J."/>
            <person name="Mondo S."/>
            <person name="Nolan M."/>
            <person name="Ohm R."/>
            <person name="Pangilinan J."/>
            <person name="Park H.-J."/>
            <person name="Ramirez L."/>
            <person name="Alfaro M."/>
            <person name="Sun H."/>
            <person name="Tritt A."/>
            <person name="Yoshinaga Y."/>
            <person name="Zwiers L.-H."/>
            <person name="Turgeon B."/>
            <person name="Goodwin S."/>
            <person name="Spatafora J."/>
            <person name="Crous P."/>
            <person name="Grigoriev I."/>
        </authorList>
    </citation>
    <scope>NUCLEOTIDE SEQUENCE</scope>
    <source>
        <strain evidence="3">CBS 627.86</strain>
    </source>
</reference>
<feature type="domain" description="SET" evidence="2">
    <location>
        <begin position="146"/>
        <end position="299"/>
    </location>
</feature>